<dbReference type="EMBL" id="JBHUDO010000003">
    <property type="protein sequence ID" value="MFD1647419.1"/>
    <property type="molecule type" value="Genomic_DNA"/>
</dbReference>
<organism evidence="3 4">
    <name type="scientific">Haloarchaeobius litoreus</name>
    <dbReference type="NCBI Taxonomy" id="755306"/>
    <lineage>
        <taxon>Archaea</taxon>
        <taxon>Methanobacteriati</taxon>
        <taxon>Methanobacteriota</taxon>
        <taxon>Stenosarchaea group</taxon>
        <taxon>Halobacteria</taxon>
        <taxon>Halobacteriales</taxon>
        <taxon>Halorubellaceae</taxon>
        <taxon>Haloarchaeobius</taxon>
    </lineage>
</organism>
<keyword evidence="2" id="KW-1133">Transmembrane helix</keyword>
<evidence type="ECO:0000256" key="2">
    <source>
        <dbReference type="SAM" id="Phobius"/>
    </source>
</evidence>
<feature type="region of interest" description="Disordered" evidence="1">
    <location>
        <begin position="128"/>
        <end position="231"/>
    </location>
</feature>
<gene>
    <name evidence="3" type="ORF">ACFSBL_17155</name>
</gene>
<name>A0ABD6DMA1_9EURY</name>
<dbReference type="Proteomes" id="UP001597034">
    <property type="component" value="Unassembled WGS sequence"/>
</dbReference>
<protein>
    <submittedName>
        <fullName evidence="3">Uncharacterized protein</fullName>
    </submittedName>
</protein>
<reference evidence="3 4" key="1">
    <citation type="journal article" date="2019" name="Int. J. Syst. Evol. Microbiol.">
        <title>The Global Catalogue of Microorganisms (GCM) 10K type strain sequencing project: providing services to taxonomists for standard genome sequencing and annotation.</title>
        <authorList>
            <consortium name="The Broad Institute Genomics Platform"/>
            <consortium name="The Broad Institute Genome Sequencing Center for Infectious Disease"/>
            <person name="Wu L."/>
            <person name="Ma J."/>
        </authorList>
    </citation>
    <scope>NUCLEOTIDE SEQUENCE [LARGE SCALE GENOMIC DNA]</scope>
    <source>
        <strain evidence="3 4">CGMCC 1.10390</strain>
    </source>
</reference>
<proteinExistence type="predicted"/>
<sequence length="231" mass="24123">MDTRQTFKLVGFYRLLSWLSFGIGMALVGLGFYLGLGETITILFNDFPAEFDPAIAAANPVITVVLSVVGLVVWQLGKSIALTKTMERAIAAESDDTDDEQLKSEILDVVNDQISGVEKDLRSEIRKIERDTATDDAPSAGTSVSTSTTASRSSGGSAGGSSSASGGGSGSHRSSSRSGSEQSTRSGGGSSSRSGSGDGDDDRSERATDAVSGDEKRSRRKQQSDDDDPLP</sequence>
<keyword evidence="4" id="KW-1185">Reference proteome</keyword>
<evidence type="ECO:0000313" key="4">
    <source>
        <dbReference type="Proteomes" id="UP001597034"/>
    </source>
</evidence>
<feature type="transmembrane region" description="Helical" evidence="2">
    <location>
        <begin position="12"/>
        <end position="34"/>
    </location>
</feature>
<dbReference type="AlphaFoldDB" id="A0ABD6DMA1"/>
<keyword evidence="2" id="KW-0472">Membrane</keyword>
<feature type="transmembrane region" description="Helical" evidence="2">
    <location>
        <begin position="54"/>
        <end position="76"/>
    </location>
</feature>
<feature type="compositionally biased region" description="Low complexity" evidence="1">
    <location>
        <begin position="171"/>
        <end position="195"/>
    </location>
</feature>
<dbReference type="RefSeq" id="WP_256400524.1">
    <property type="nucleotide sequence ID" value="NZ_JANHJR010000003.1"/>
</dbReference>
<comment type="caution">
    <text evidence="3">The sequence shown here is derived from an EMBL/GenBank/DDBJ whole genome shotgun (WGS) entry which is preliminary data.</text>
</comment>
<evidence type="ECO:0000313" key="3">
    <source>
        <dbReference type="EMBL" id="MFD1647419.1"/>
    </source>
</evidence>
<feature type="compositionally biased region" description="Low complexity" evidence="1">
    <location>
        <begin position="139"/>
        <end position="164"/>
    </location>
</feature>
<accession>A0ABD6DMA1</accession>
<evidence type="ECO:0000256" key="1">
    <source>
        <dbReference type="SAM" id="MobiDB-lite"/>
    </source>
</evidence>
<keyword evidence="2" id="KW-0812">Transmembrane</keyword>
<feature type="compositionally biased region" description="Basic and acidic residues" evidence="1">
    <location>
        <begin position="203"/>
        <end position="217"/>
    </location>
</feature>